<dbReference type="InterPro" id="IPR036366">
    <property type="entry name" value="PGBDSf"/>
</dbReference>
<dbReference type="Gene3D" id="1.10.101.10">
    <property type="entry name" value="PGBD-like superfamily/PGBD"/>
    <property type="match status" value="1"/>
</dbReference>
<evidence type="ECO:0000313" key="2">
    <source>
        <dbReference type="EMBL" id="PYF09551.1"/>
    </source>
</evidence>
<accession>A0A318U0A3</accession>
<dbReference type="AlphaFoldDB" id="A0A318U0A3"/>
<reference evidence="2 3" key="1">
    <citation type="submission" date="2018-06" db="EMBL/GenBank/DDBJ databases">
        <title>Genomic Encyclopedia of Type Strains, Phase III (KMG-III): the genomes of soil and plant-associated and newly described type strains.</title>
        <authorList>
            <person name="Whitman W."/>
        </authorList>
    </citation>
    <scope>NUCLEOTIDE SEQUENCE [LARGE SCALE GENOMIC DNA]</scope>
    <source>
        <strain evidence="2 3">JA737</strain>
    </source>
</reference>
<comment type="caution">
    <text evidence="2">The sequence shown here is derived from an EMBL/GenBank/DDBJ whole genome shotgun (WGS) entry which is preliminary data.</text>
</comment>
<feature type="domain" description="Peptidoglycan binding-like" evidence="1">
    <location>
        <begin position="71"/>
        <end position="117"/>
    </location>
</feature>
<gene>
    <name evidence="2" type="ORF">C8J30_108127</name>
</gene>
<sequence>MKGRQLITGLVMCAVGLGTGNPVLANGGDVIGGLIVGGLLGAAIANDQNHRRAPTHRYVAPKSGVSSAQREQNREVQTALNYFGYPVGTPDGSLGPKSRAAISQYQALLGFPATGQLAEMERQILVTGYNRAMIGGPQVQQIIASSPQGIRGVLLAQRDQTLGTATAGAAPAMMPGGSIGGLPPDVSSAVYEIARNANVDPMLLMQRAGFVTMTDLNNDGRTDYMLDTSVSGSGFWCNGPACTVEIFASTPQGYQRNDFQVAGATPAMFSCTHGACEVKPGGAPTTMAAQPAPVAPAPMMPTLPAPVTVAQPAAPAPMAVMPNFAAAMTPPKLTMASYCSAVGAKSGANGTPQTVAAMSDPAQALGEQFCAVSAAAKADGAALAAQIPGFTPAQITEQCKGFSAALKDQVAKIATTPRDDMVASIQGWLKTSGMPEAQLAATSKVCLGVGYETDDAEMALASALVLTGTGNMVYAEMIGHHLASGVGLEAHPALALDWYDVGLNALSVGQTPVFLPEQTDRAALIKKAALAINGRADALPMLPVPVVAETAPAPVAPSATVSTKSASIGGLAGFAGAAASLVSSGASMLPSKGTATAAP</sequence>
<dbReference type="Pfam" id="PF01471">
    <property type="entry name" value="PG_binding_1"/>
    <property type="match status" value="1"/>
</dbReference>
<evidence type="ECO:0000313" key="3">
    <source>
        <dbReference type="Proteomes" id="UP000247727"/>
    </source>
</evidence>
<name>A0A318U0A3_9RHOB</name>
<dbReference type="OrthoDB" id="7444491at2"/>
<dbReference type="RefSeq" id="WP_110806027.1">
    <property type="nucleotide sequence ID" value="NZ_QJTK01000008.1"/>
</dbReference>
<protein>
    <submittedName>
        <fullName evidence="2">Putative peptidoglycan binding protein</fullName>
    </submittedName>
</protein>
<dbReference type="InterPro" id="IPR002477">
    <property type="entry name" value="Peptidoglycan-bd-like"/>
</dbReference>
<dbReference type="SUPFAM" id="SSF47090">
    <property type="entry name" value="PGBD-like"/>
    <property type="match status" value="1"/>
</dbReference>
<dbReference type="InterPro" id="IPR036365">
    <property type="entry name" value="PGBD-like_sf"/>
</dbReference>
<proteinExistence type="predicted"/>
<dbReference type="EMBL" id="QJTK01000008">
    <property type="protein sequence ID" value="PYF09551.1"/>
    <property type="molecule type" value="Genomic_DNA"/>
</dbReference>
<evidence type="ECO:0000259" key="1">
    <source>
        <dbReference type="Pfam" id="PF01471"/>
    </source>
</evidence>
<dbReference type="Proteomes" id="UP000247727">
    <property type="component" value="Unassembled WGS sequence"/>
</dbReference>
<keyword evidence="3" id="KW-1185">Reference proteome</keyword>
<organism evidence="2 3">
    <name type="scientific">Rhodobacter viridis</name>
    <dbReference type="NCBI Taxonomy" id="1054202"/>
    <lineage>
        <taxon>Bacteria</taxon>
        <taxon>Pseudomonadati</taxon>
        <taxon>Pseudomonadota</taxon>
        <taxon>Alphaproteobacteria</taxon>
        <taxon>Rhodobacterales</taxon>
        <taxon>Rhodobacter group</taxon>
        <taxon>Rhodobacter</taxon>
    </lineage>
</organism>